<evidence type="ECO:0000259" key="9">
    <source>
        <dbReference type="Pfam" id="PF02897"/>
    </source>
</evidence>
<dbReference type="InterPro" id="IPR002470">
    <property type="entry name" value="Peptidase_S9A"/>
</dbReference>
<dbReference type="GO" id="GO:0006508">
    <property type="term" value="P:proteolysis"/>
    <property type="evidence" value="ECO:0007669"/>
    <property type="project" value="UniProtKB-KW"/>
</dbReference>
<proteinExistence type="inferred from homology"/>
<dbReference type="Gene3D" id="2.130.10.120">
    <property type="entry name" value="Prolyl oligopeptidase, N-terminal domain"/>
    <property type="match status" value="1"/>
</dbReference>
<keyword evidence="2" id="KW-0645">Protease</keyword>
<dbReference type="Pfam" id="PF00326">
    <property type="entry name" value="Peptidase_S9"/>
    <property type="match status" value="1"/>
</dbReference>
<dbReference type="Gene3D" id="3.40.50.1820">
    <property type="entry name" value="alpha/beta hydrolase"/>
    <property type="match status" value="1"/>
</dbReference>
<dbReference type="PRINTS" id="PR00862">
    <property type="entry name" value="PROLIGOPTASE"/>
</dbReference>
<dbReference type="SUPFAM" id="SSF50993">
    <property type="entry name" value="Peptidase/esterase 'gauge' domain"/>
    <property type="match status" value="1"/>
</dbReference>
<dbReference type="InterPro" id="IPR051543">
    <property type="entry name" value="Serine_Peptidase_S9A"/>
</dbReference>
<gene>
    <name evidence="10" type="ORF">HH304_09970</name>
</gene>
<dbReference type="Proteomes" id="UP000559010">
    <property type="component" value="Unassembled WGS sequence"/>
</dbReference>
<feature type="chain" id="PRO_5032387201" description="Proline-specific endopeptidase" evidence="7">
    <location>
        <begin position="23"/>
        <end position="712"/>
    </location>
</feature>
<keyword evidence="7" id="KW-0732">Signal</keyword>
<evidence type="ECO:0000256" key="1">
    <source>
        <dbReference type="ARBA" id="ARBA00005228"/>
    </source>
</evidence>
<evidence type="ECO:0000256" key="7">
    <source>
        <dbReference type="SAM" id="SignalP"/>
    </source>
</evidence>
<accession>A0A848IYL4</accession>
<dbReference type="EMBL" id="JABBNU010000005">
    <property type="protein sequence ID" value="NMM48726.1"/>
    <property type="molecule type" value="Genomic_DNA"/>
</dbReference>
<evidence type="ECO:0000313" key="11">
    <source>
        <dbReference type="Proteomes" id="UP000559010"/>
    </source>
</evidence>
<feature type="signal peptide" evidence="7">
    <location>
        <begin position="1"/>
        <end position="22"/>
    </location>
</feature>
<protein>
    <recommendedName>
        <fullName evidence="6">Proline-specific endopeptidase</fullName>
    </recommendedName>
</protein>
<feature type="domain" description="Peptidase S9A N-terminal" evidence="9">
    <location>
        <begin position="39"/>
        <end position="435"/>
    </location>
</feature>
<dbReference type="RefSeq" id="WP_169680923.1">
    <property type="nucleotide sequence ID" value="NZ_JABBNU010000005.1"/>
</dbReference>
<comment type="function">
    <text evidence="5">Cleaves peptide bonds on the C-terminal side of prolyl residues within peptides that are up to approximately 30 amino acids long. Has an absolute requirement for an X-Pro bond in the trans configuration immediately preceding the Pro-Y scissible bond.</text>
</comment>
<dbReference type="Pfam" id="PF02897">
    <property type="entry name" value="Peptidase_S9_N"/>
    <property type="match status" value="1"/>
</dbReference>
<organism evidence="10 11">
    <name type="scientific">Marinigracilibium pacificum</name>
    <dbReference type="NCBI Taxonomy" id="2729599"/>
    <lineage>
        <taxon>Bacteria</taxon>
        <taxon>Pseudomonadati</taxon>
        <taxon>Bacteroidota</taxon>
        <taxon>Cytophagia</taxon>
        <taxon>Cytophagales</taxon>
        <taxon>Flammeovirgaceae</taxon>
        <taxon>Marinigracilibium</taxon>
    </lineage>
</organism>
<dbReference type="PANTHER" id="PTHR11757:SF19">
    <property type="entry name" value="PROLYL ENDOPEPTIDASE-LIKE"/>
    <property type="match status" value="1"/>
</dbReference>
<evidence type="ECO:0000256" key="3">
    <source>
        <dbReference type="ARBA" id="ARBA00022801"/>
    </source>
</evidence>
<evidence type="ECO:0000259" key="8">
    <source>
        <dbReference type="Pfam" id="PF00326"/>
    </source>
</evidence>
<dbReference type="InterPro" id="IPR001375">
    <property type="entry name" value="Peptidase_S9_cat"/>
</dbReference>
<dbReference type="SUPFAM" id="SSF53474">
    <property type="entry name" value="alpha/beta-Hydrolases"/>
    <property type="match status" value="1"/>
</dbReference>
<dbReference type="FunFam" id="3.40.50.1820:FF:000005">
    <property type="entry name" value="Prolyl endopeptidase"/>
    <property type="match status" value="1"/>
</dbReference>
<dbReference type="InterPro" id="IPR023302">
    <property type="entry name" value="Pept_S9A_N"/>
</dbReference>
<reference evidence="10 11" key="1">
    <citation type="submission" date="2020-04" db="EMBL/GenBank/DDBJ databases">
        <title>Flammeovirgaceae bacterium KN852 isolated from deep sea.</title>
        <authorList>
            <person name="Zhang D.-C."/>
        </authorList>
    </citation>
    <scope>NUCLEOTIDE SEQUENCE [LARGE SCALE GENOMIC DNA]</scope>
    <source>
        <strain evidence="10 11">KN852</strain>
    </source>
</reference>
<name>A0A848IYL4_9BACT</name>
<comment type="caution">
    <text evidence="10">The sequence shown here is derived from an EMBL/GenBank/DDBJ whole genome shotgun (WGS) entry which is preliminary data.</text>
</comment>
<dbReference type="PANTHER" id="PTHR11757">
    <property type="entry name" value="PROTEASE FAMILY S9A OLIGOPEPTIDASE"/>
    <property type="match status" value="1"/>
</dbReference>
<keyword evidence="11" id="KW-1185">Reference proteome</keyword>
<feature type="domain" description="Peptidase S9 prolyl oligopeptidase catalytic" evidence="8">
    <location>
        <begin position="494"/>
        <end position="706"/>
    </location>
</feature>
<comment type="similarity">
    <text evidence="1">Belongs to the peptidase S9A family.</text>
</comment>
<sequence length="712" mass="81972">MKPLPTKASFSLVKLVCFLLLATNCTNQEKSESDMSAPIAERKDTTLTIHGHNRVDPYYWLRDRENPKVISYLESENNYTNKLLKHTSDLQNELFEEMKGRIKEKDQSAPTKSNGYWYYSRYEEGKEYPIYCRKKETLEAEEEIILDANKMAEGHDYFNAAGLEVSPDNKLLAFGVDTVSRRQYSLHIKNLETGEILPVSVTNTAPGYAWADDNETLFYTSQNTETLLTEKIYRHNIHEQNDILVYEEKDTSFYIGVYREKTGKYIIIWNSSTTTNDFHLLESKNPKGDFIQFTERRPGHEYNITPDNGKFWILSNDNAINFKLMSSEKPGTTISEWKTELEHRDDVLLENLEVFSKHIVLEERSGGLSHILVKNKTSKEIHEISFDENAYIAGIDRNDVYETNILRFYYGSLTTPFSRFDYNMDDKSRTLIKQQEVLGGYKKDDYKTERIFVKSRDGVEIPVSLVYKKGFEKNGNNPLLLYGYGSYGNTIDPYFSIARLSLLDRGFCFAIAHVRGSQINGREWYENGKMFNKQNTFNDFIDVAKGLIDLKYTSREHLYAMGGSAGGLLMGVVINQAPDLFNGVVASVPFVDVVTTMLDESIPLTTNEFDEWGNPKNKDSYEYMLSYSPYDQIEKQDYPNLLVTTGLHDSQVQYWEPAKWVAKLRTMKTDNNLLLLKTNMEAGHGGASGRFESLKETAFEYAFLLDLENKNI</sequence>
<evidence type="ECO:0000313" key="10">
    <source>
        <dbReference type="EMBL" id="NMM48726.1"/>
    </source>
</evidence>
<dbReference type="AlphaFoldDB" id="A0A848IYL4"/>
<keyword evidence="4" id="KW-0720">Serine protease</keyword>
<evidence type="ECO:0000256" key="5">
    <source>
        <dbReference type="ARBA" id="ARBA00060121"/>
    </source>
</evidence>
<evidence type="ECO:0000256" key="2">
    <source>
        <dbReference type="ARBA" id="ARBA00022670"/>
    </source>
</evidence>
<dbReference type="GO" id="GO:0004252">
    <property type="term" value="F:serine-type endopeptidase activity"/>
    <property type="evidence" value="ECO:0007669"/>
    <property type="project" value="InterPro"/>
</dbReference>
<evidence type="ECO:0000256" key="4">
    <source>
        <dbReference type="ARBA" id="ARBA00022825"/>
    </source>
</evidence>
<dbReference type="InterPro" id="IPR029058">
    <property type="entry name" value="AB_hydrolase_fold"/>
</dbReference>
<evidence type="ECO:0000256" key="6">
    <source>
        <dbReference type="ARBA" id="ARBA00081187"/>
    </source>
</evidence>
<keyword evidence="3" id="KW-0378">Hydrolase</keyword>